<evidence type="ECO:0000313" key="2">
    <source>
        <dbReference type="Proteomes" id="UP000191933"/>
    </source>
</evidence>
<keyword evidence="2" id="KW-1185">Reference proteome</keyword>
<evidence type="ECO:0000313" key="1">
    <source>
        <dbReference type="EMBL" id="CUW87487.1"/>
    </source>
</evidence>
<dbReference type="Proteomes" id="UP000191933">
    <property type="component" value="Unassembled WGS sequence"/>
</dbReference>
<proteinExistence type="predicted"/>
<gene>
    <name evidence="1" type="ORF">AGR2A_Cc120067</name>
</gene>
<dbReference type="RefSeq" id="WP_080822737.1">
    <property type="nucleotide sequence ID" value="NZ_LT009718.1"/>
</dbReference>
<organism evidence="1 2">
    <name type="scientific">Agrobacterium genomosp. 2 str. CFBP 5494</name>
    <dbReference type="NCBI Taxonomy" id="1183436"/>
    <lineage>
        <taxon>Bacteria</taxon>
        <taxon>Pseudomonadati</taxon>
        <taxon>Pseudomonadota</taxon>
        <taxon>Alphaproteobacteria</taxon>
        <taxon>Hyphomicrobiales</taxon>
        <taxon>Rhizobiaceae</taxon>
        <taxon>Rhizobium/Agrobacterium group</taxon>
        <taxon>Agrobacterium</taxon>
        <taxon>Agrobacterium tumefaciens complex</taxon>
    </lineage>
</organism>
<dbReference type="InterPro" id="IPR004195">
    <property type="entry name" value="Head_decoration_D"/>
</dbReference>
<name>A0A9W5AZE1_9HYPH</name>
<dbReference type="AlphaFoldDB" id="A0A9W5AZE1"/>
<sequence>MAIEFVQRPVDEGFLISESNGYQSRDTITLKSGRAYDAGSVLIAELHGDDEATGLYVLATKALVLASPEAGLVVLARFKDATAASQPAAAIVYGAEVKDTELVVGAATTVADVAAGLAINRIKIVQAL</sequence>
<protein>
    <recommendedName>
        <fullName evidence="3">Head decoration protein</fullName>
    </recommendedName>
</protein>
<evidence type="ECO:0008006" key="3">
    <source>
        <dbReference type="Google" id="ProtNLM"/>
    </source>
</evidence>
<dbReference type="Pfam" id="PF02924">
    <property type="entry name" value="HDPD"/>
    <property type="match status" value="1"/>
</dbReference>
<reference evidence="1 2" key="1">
    <citation type="submission" date="2016-01" db="EMBL/GenBank/DDBJ databases">
        <authorList>
            <person name="Regsiter A."/>
            <person name="william w."/>
        </authorList>
    </citation>
    <scope>NUCLEOTIDE SEQUENCE [LARGE SCALE GENOMIC DNA]</scope>
    <source>
        <strain evidence="1 2">CFBP 5494</strain>
    </source>
</reference>
<accession>A0A9W5AZE1</accession>
<dbReference type="EMBL" id="FBVY01000004">
    <property type="protein sequence ID" value="CUW87487.1"/>
    <property type="molecule type" value="Genomic_DNA"/>
</dbReference>
<comment type="caution">
    <text evidence="1">The sequence shown here is derived from an EMBL/GenBank/DDBJ whole genome shotgun (WGS) entry which is preliminary data.</text>
</comment>